<dbReference type="eggNOG" id="ENOG502REH6">
    <property type="taxonomic scope" value="Eukaryota"/>
</dbReference>
<dbReference type="EMBL" id="ANIZ01003142">
    <property type="protein sequence ID" value="ETI35444.1"/>
    <property type="molecule type" value="Genomic_DNA"/>
</dbReference>
<name>V9E8M3_PHYNI</name>
<evidence type="ECO:0000313" key="3">
    <source>
        <dbReference type="Proteomes" id="UP000018721"/>
    </source>
</evidence>
<dbReference type="HOGENOM" id="CLU_951489_0_0_1"/>
<dbReference type="Proteomes" id="UP000018721">
    <property type="component" value="Unassembled WGS sequence"/>
</dbReference>
<dbReference type="OrthoDB" id="114251at2759"/>
<feature type="region of interest" description="Disordered" evidence="1">
    <location>
        <begin position="199"/>
        <end position="225"/>
    </location>
</feature>
<accession>V9E8M3</accession>
<evidence type="ECO:0000256" key="1">
    <source>
        <dbReference type="SAM" id="MobiDB-lite"/>
    </source>
</evidence>
<organism evidence="2 3">
    <name type="scientific">Phytophthora nicotianae P1569</name>
    <dbReference type="NCBI Taxonomy" id="1317065"/>
    <lineage>
        <taxon>Eukaryota</taxon>
        <taxon>Sar</taxon>
        <taxon>Stramenopiles</taxon>
        <taxon>Oomycota</taxon>
        <taxon>Peronosporomycetes</taxon>
        <taxon>Peronosporales</taxon>
        <taxon>Peronosporaceae</taxon>
        <taxon>Phytophthora</taxon>
    </lineage>
</organism>
<reference evidence="2 3" key="1">
    <citation type="submission" date="2013-11" db="EMBL/GenBank/DDBJ databases">
        <title>The Genome Sequence of Phytophthora parasitica P1569.</title>
        <authorList>
            <consortium name="The Broad Institute Genomics Platform"/>
            <person name="Russ C."/>
            <person name="Tyler B."/>
            <person name="Panabieres F."/>
            <person name="Shan W."/>
            <person name="Tripathy S."/>
            <person name="Grunwald N."/>
            <person name="Machado M."/>
            <person name="Johnson C.S."/>
            <person name="Arredondo F."/>
            <person name="Hong C."/>
            <person name="Coffey M."/>
            <person name="Young S.K."/>
            <person name="Zeng Q."/>
            <person name="Gargeya S."/>
            <person name="Fitzgerald M."/>
            <person name="Abouelleil A."/>
            <person name="Alvarado L."/>
            <person name="Chapman S.B."/>
            <person name="Gainer-Dewar J."/>
            <person name="Goldberg J."/>
            <person name="Griggs A."/>
            <person name="Gujja S."/>
            <person name="Hansen M."/>
            <person name="Howarth C."/>
            <person name="Imamovic A."/>
            <person name="Ireland A."/>
            <person name="Larimer J."/>
            <person name="McCowan C."/>
            <person name="Murphy C."/>
            <person name="Pearson M."/>
            <person name="Poon T.W."/>
            <person name="Priest M."/>
            <person name="Roberts A."/>
            <person name="Saif S."/>
            <person name="Shea T."/>
            <person name="Sykes S."/>
            <person name="Wortman J."/>
            <person name="Nusbaum C."/>
            <person name="Birren B."/>
        </authorList>
    </citation>
    <scope>NUCLEOTIDE SEQUENCE [LARGE SCALE GENOMIC DNA]</scope>
    <source>
        <strain evidence="2 3">P1569</strain>
    </source>
</reference>
<dbReference type="AlphaFoldDB" id="V9E8M3"/>
<evidence type="ECO:0000313" key="2">
    <source>
        <dbReference type="EMBL" id="ETI35444.1"/>
    </source>
</evidence>
<proteinExistence type="predicted"/>
<gene>
    <name evidence="2" type="ORF">F443_18212</name>
</gene>
<sequence>MPTNPTSEFGKSVRLRPFKIQRIHRRICHCPPSQVTDAPIDSSSIAHQVITSFIMQHTVSASHHSGASSSLDACGFVDASTANQDVVDACKRRNGHSRARSKRQQCISQMVAMSCMDQPRSADVRSQDPAAFAQLLADHFVARESSIATVAAFAKPQQLARPVAGSVGLGSFRSWQFGERCLATYRVLFGRPLWSVPTSPRPRKRKYVTPPTSSSSDSSTDVDEMSALELEETTGELLPLPTVDELLELPTDETFASDGKTDAALDEEDVLAGLSIDLGLGPDADTGEDSIDLLWELDTSDVDGGTMLAGGEEELRFLAPDGEDMEDV</sequence>
<feature type="compositionally biased region" description="Low complexity" evidence="1">
    <location>
        <begin position="208"/>
        <end position="219"/>
    </location>
</feature>
<protein>
    <submittedName>
        <fullName evidence="2">Uncharacterized protein</fullName>
    </submittedName>
</protein>
<keyword evidence="3" id="KW-1185">Reference proteome</keyword>
<comment type="caution">
    <text evidence="2">The sequence shown here is derived from an EMBL/GenBank/DDBJ whole genome shotgun (WGS) entry which is preliminary data.</text>
</comment>